<evidence type="ECO:0000313" key="2">
    <source>
        <dbReference type="Proteomes" id="UP001239111"/>
    </source>
</evidence>
<accession>A0ACC2NPL6</accession>
<dbReference type="EMBL" id="CM056743">
    <property type="protein sequence ID" value="KAJ8671475.1"/>
    <property type="molecule type" value="Genomic_DNA"/>
</dbReference>
<reference evidence="1" key="1">
    <citation type="submission" date="2023-04" db="EMBL/GenBank/DDBJ databases">
        <title>A chromosome-level genome assembly of the parasitoid wasp Eretmocerus hayati.</title>
        <authorList>
            <person name="Zhong Y."/>
            <person name="Liu S."/>
            <person name="Liu Y."/>
        </authorList>
    </citation>
    <scope>NUCLEOTIDE SEQUENCE</scope>
    <source>
        <strain evidence="1">ZJU_SS_LIU_2023</strain>
    </source>
</reference>
<evidence type="ECO:0000313" key="1">
    <source>
        <dbReference type="EMBL" id="KAJ8671475.1"/>
    </source>
</evidence>
<protein>
    <submittedName>
        <fullName evidence="1">Uncharacterized protein</fullName>
    </submittedName>
</protein>
<organism evidence="1 2">
    <name type="scientific">Eretmocerus hayati</name>
    <dbReference type="NCBI Taxonomy" id="131215"/>
    <lineage>
        <taxon>Eukaryota</taxon>
        <taxon>Metazoa</taxon>
        <taxon>Ecdysozoa</taxon>
        <taxon>Arthropoda</taxon>
        <taxon>Hexapoda</taxon>
        <taxon>Insecta</taxon>
        <taxon>Pterygota</taxon>
        <taxon>Neoptera</taxon>
        <taxon>Endopterygota</taxon>
        <taxon>Hymenoptera</taxon>
        <taxon>Apocrita</taxon>
        <taxon>Proctotrupomorpha</taxon>
        <taxon>Chalcidoidea</taxon>
        <taxon>Aphelinidae</taxon>
        <taxon>Aphelininae</taxon>
        <taxon>Eretmocerus</taxon>
    </lineage>
</organism>
<dbReference type="Proteomes" id="UP001239111">
    <property type="component" value="Chromosome 3"/>
</dbReference>
<gene>
    <name evidence="1" type="ORF">QAD02_002734</name>
</gene>
<proteinExistence type="predicted"/>
<sequence>MFRKGKLEYLHNENVSLPKKLETSLLQMDGNETELLKLADRDRKESISCKQPIRLDITGMANSHSICTTSMELKAMTHLDGKSASTQGVSLQEGLYNDEATTVTDVSMGEINKTIPMDTEELIEPSQHCSTHDMLVENDLNDPSGTTLDNSWDTLGIVSLLSASY</sequence>
<comment type="caution">
    <text evidence="1">The sequence shown here is derived from an EMBL/GenBank/DDBJ whole genome shotgun (WGS) entry which is preliminary data.</text>
</comment>
<name>A0ACC2NPL6_9HYME</name>
<keyword evidence="2" id="KW-1185">Reference proteome</keyword>